<proteinExistence type="predicted"/>
<reference evidence="1 2" key="1">
    <citation type="submission" date="2023-01" db="EMBL/GenBank/DDBJ databases">
        <authorList>
            <person name="Whitehead M."/>
        </authorList>
    </citation>
    <scope>NUCLEOTIDE SEQUENCE [LARGE SCALE GENOMIC DNA]</scope>
</reference>
<organism evidence="1 2">
    <name type="scientific">Macrosiphum euphorbiae</name>
    <name type="common">potato aphid</name>
    <dbReference type="NCBI Taxonomy" id="13131"/>
    <lineage>
        <taxon>Eukaryota</taxon>
        <taxon>Metazoa</taxon>
        <taxon>Ecdysozoa</taxon>
        <taxon>Arthropoda</taxon>
        <taxon>Hexapoda</taxon>
        <taxon>Insecta</taxon>
        <taxon>Pterygota</taxon>
        <taxon>Neoptera</taxon>
        <taxon>Paraneoptera</taxon>
        <taxon>Hemiptera</taxon>
        <taxon>Sternorrhyncha</taxon>
        <taxon>Aphidomorpha</taxon>
        <taxon>Aphidoidea</taxon>
        <taxon>Aphididae</taxon>
        <taxon>Macrosiphini</taxon>
        <taxon>Macrosiphum</taxon>
    </lineage>
</organism>
<dbReference type="EMBL" id="CARXXK010000001">
    <property type="protein sequence ID" value="CAI6351670.1"/>
    <property type="molecule type" value="Genomic_DNA"/>
</dbReference>
<evidence type="ECO:0000313" key="2">
    <source>
        <dbReference type="Proteomes" id="UP001160148"/>
    </source>
</evidence>
<evidence type="ECO:0000313" key="1">
    <source>
        <dbReference type="EMBL" id="CAI6351670.1"/>
    </source>
</evidence>
<gene>
    <name evidence="1" type="ORF">MEUPH1_LOCUS7996</name>
</gene>
<keyword evidence="2" id="KW-1185">Reference proteome</keyword>
<name>A0AAV0W7C5_9HEMI</name>
<dbReference type="AlphaFoldDB" id="A0AAV0W7C5"/>
<dbReference type="Proteomes" id="UP001160148">
    <property type="component" value="Unassembled WGS sequence"/>
</dbReference>
<protein>
    <submittedName>
        <fullName evidence="1">Uncharacterized protein</fullName>
    </submittedName>
</protein>
<comment type="caution">
    <text evidence="1">The sequence shown here is derived from an EMBL/GenBank/DDBJ whole genome shotgun (WGS) entry which is preliminary data.</text>
</comment>
<accession>A0AAV0W7C5</accession>
<sequence length="89" mass="10200">MKFRSINMFPPASIGDTVRVTILDVDRGRGDPRNILFAVVSIKDGEFYELGNKDGTIEQHYARSQFDICPEPCIKGDCVKYKKIFTRNR</sequence>